<evidence type="ECO:0000259" key="4">
    <source>
        <dbReference type="PROSITE" id="PS01124"/>
    </source>
</evidence>
<organism evidence="5 6">
    <name type="scientific">Polaribacter cellanae</name>
    <dbReference type="NCBI Taxonomy" id="2818493"/>
    <lineage>
        <taxon>Bacteria</taxon>
        <taxon>Pseudomonadati</taxon>
        <taxon>Bacteroidota</taxon>
        <taxon>Flavobacteriia</taxon>
        <taxon>Flavobacteriales</taxon>
        <taxon>Flavobacteriaceae</taxon>
    </lineage>
</organism>
<evidence type="ECO:0000313" key="6">
    <source>
        <dbReference type="Proteomes" id="UP000663920"/>
    </source>
</evidence>
<dbReference type="GO" id="GO:0003700">
    <property type="term" value="F:DNA-binding transcription factor activity"/>
    <property type="evidence" value="ECO:0007669"/>
    <property type="project" value="InterPro"/>
</dbReference>
<dbReference type="GO" id="GO:0043565">
    <property type="term" value="F:sequence-specific DNA binding"/>
    <property type="evidence" value="ECO:0007669"/>
    <property type="project" value="InterPro"/>
</dbReference>
<dbReference type="InterPro" id="IPR018060">
    <property type="entry name" value="HTH_AraC"/>
</dbReference>
<gene>
    <name evidence="5" type="ORF">J3359_17730</name>
</gene>
<dbReference type="PANTHER" id="PTHR47893:SF1">
    <property type="entry name" value="REGULATORY PROTEIN PCHR"/>
    <property type="match status" value="1"/>
</dbReference>
<dbReference type="Gene3D" id="1.10.10.60">
    <property type="entry name" value="Homeodomain-like"/>
    <property type="match status" value="2"/>
</dbReference>
<evidence type="ECO:0000256" key="3">
    <source>
        <dbReference type="ARBA" id="ARBA00023163"/>
    </source>
</evidence>
<dbReference type="AlphaFoldDB" id="A0A975CN05"/>
<keyword evidence="2" id="KW-0238">DNA-binding</keyword>
<dbReference type="InterPro" id="IPR018062">
    <property type="entry name" value="HTH_AraC-typ_CS"/>
</dbReference>
<keyword evidence="1" id="KW-0805">Transcription regulation</keyword>
<dbReference type="SUPFAM" id="SSF46689">
    <property type="entry name" value="Homeodomain-like"/>
    <property type="match status" value="2"/>
</dbReference>
<dbReference type="PROSITE" id="PS01124">
    <property type="entry name" value="HTH_ARAC_FAMILY_2"/>
    <property type="match status" value="1"/>
</dbReference>
<protein>
    <submittedName>
        <fullName evidence="5">Helix-turn-helix transcriptional regulator</fullName>
    </submittedName>
</protein>
<dbReference type="InterPro" id="IPR009057">
    <property type="entry name" value="Homeodomain-like_sf"/>
</dbReference>
<dbReference type="RefSeq" id="WP_208078481.1">
    <property type="nucleotide sequence ID" value="NZ_CP071869.1"/>
</dbReference>
<dbReference type="PANTHER" id="PTHR47893">
    <property type="entry name" value="REGULATORY PROTEIN PCHR"/>
    <property type="match status" value="1"/>
</dbReference>
<dbReference type="InterPro" id="IPR053142">
    <property type="entry name" value="PchR_regulatory_protein"/>
</dbReference>
<dbReference type="Proteomes" id="UP000663920">
    <property type="component" value="Chromosome"/>
</dbReference>
<keyword evidence="6" id="KW-1185">Reference proteome</keyword>
<proteinExistence type="predicted"/>
<dbReference type="EMBL" id="CP071869">
    <property type="protein sequence ID" value="QTE22608.1"/>
    <property type="molecule type" value="Genomic_DNA"/>
</dbReference>
<evidence type="ECO:0000256" key="1">
    <source>
        <dbReference type="ARBA" id="ARBA00023015"/>
    </source>
</evidence>
<feature type="domain" description="HTH araC/xylS-type" evidence="4">
    <location>
        <begin position="230"/>
        <end position="328"/>
    </location>
</feature>
<evidence type="ECO:0000256" key="2">
    <source>
        <dbReference type="ARBA" id="ARBA00023125"/>
    </source>
</evidence>
<keyword evidence="3" id="KW-0804">Transcription</keyword>
<reference evidence="5 6" key="1">
    <citation type="submission" date="2021-03" db="EMBL/GenBank/DDBJ databases">
        <title>Complete genome of Polaribacter_sp.SM13.</title>
        <authorList>
            <person name="Jeong S.W."/>
            <person name="Bae J.W."/>
        </authorList>
    </citation>
    <scope>NUCLEOTIDE SEQUENCE [LARGE SCALE GENOMIC DNA]</scope>
    <source>
        <strain evidence="5 6">SM13</strain>
    </source>
</reference>
<dbReference type="Pfam" id="PF12833">
    <property type="entry name" value="HTH_18"/>
    <property type="match status" value="1"/>
</dbReference>
<dbReference type="SMART" id="SM00342">
    <property type="entry name" value="HTH_ARAC"/>
    <property type="match status" value="1"/>
</dbReference>
<dbReference type="PRINTS" id="PR00032">
    <property type="entry name" value="HTHARAC"/>
</dbReference>
<accession>A0A975CN05</accession>
<dbReference type="PROSITE" id="PS00041">
    <property type="entry name" value="HTH_ARAC_FAMILY_1"/>
    <property type="match status" value="1"/>
</dbReference>
<dbReference type="KEGG" id="pcea:J3359_17730"/>
<dbReference type="InterPro" id="IPR020449">
    <property type="entry name" value="Tscrpt_reg_AraC-type_HTH"/>
</dbReference>
<sequence>MDKKRRKKNKWKASHIIKENGCLEELIGTISNKIHNKENALKEYSISPSYGKGTISIYTFNDIWLSISNFKLHNDLLLTYEKQYNSLQLVFLLDGEKIITLNGANKDIVCENQQCYMAKIYDVNGNTRISGGKLYKEIKIRLSPIFLKKMGIENQLTFKDLTDTKLIRPITNELSKVLRELEDYKLQGINHRLFFNAKVLELLVFQIENYKSSKPTKALNGNTEVIKHLYGIRQYIIDNIHKNYTIKELSLKVGLNEFVLKKEFKRIFGYSVNQFSRKEKMRFAQNLLKTTQIPIYEIAEKIGYKNATHFSVAFKKYTGITPKKFRMRL</sequence>
<name>A0A975CN05_9FLAO</name>
<evidence type="ECO:0000313" key="5">
    <source>
        <dbReference type="EMBL" id="QTE22608.1"/>
    </source>
</evidence>